<feature type="compositionally biased region" description="Polar residues" evidence="1">
    <location>
        <begin position="94"/>
        <end position="104"/>
    </location>
</feature>
<evidence type="ECO:0000313" key="2">
    <source>
        <dbReference type="EMBL" id="NEA22639.1"/>
    </source>
</evidence>
<feature type="region of interest" description="Disordered" evidence="1">
    <location>
        <begin position="75"/>
        <end position="104"/>
    </location>
</feature>
<sequence length="104" mass="11370">MGTVQIVTYAIECDGCNAVFGAPHGLPSGMDVRAAAYAEGWRFPALTGKNDESRQISSDVCPTCLPTWVAQEKRIPQRRATDAEVRAWADTAHQHPTTTPETQR</sequence>
<proteinExistence type="predicted"/>
<comment type="caution">
    <text evidence="2">The sequence shown here is derived from an EMBL/GenBank/DDBJ whole genome shotgun (WGS) entry which is preliminary data.</text>
</comment>
<dbReference type="Proteomes" id="UP000475532">
    <property type="component" value="Unassembled WGS sequence"/>
</dbReference>
<accession>A0A6L9QAX2</accession>
<dbReference type="RefSeq" id="WP_163054441.1">
    <property type="nucleotide sequence ID" value="NZ_JAAGLI010000213.1"/>
</dbReference>
<organism evidence="2 3">
    <name type="scientific">Actinomadura bangladeshensis</name>
    <dbReference type="NCBI Taxonomy" id="453573"/>
    <lineage>
        <taxon>Bacteria</taxon>
        <taxon>Bacillati</taxon>
        <taxon>Actinomycetota</taxon>
        <taxon>Actinomycetes</taxon>
        <taxon>Streptosporangiales</taxon>
        <taxon>Thermomonosporaceae</taxon>
        <taxon>Actinomadura</taxon>
    </lineage>
</organism>
<reference evidence="2 3" key="1">
    <citation type="submission" date="2020-01" db="EMBL/GenBank/DDBJ databases">
        <title>Insect and environment-associated Actinomycetes.</title>
        <authorList>
            <person name="Currrie C."/>
            <person name="Chevrette M."/>
            <person name="Carlson C."/>
            <person name="Stubbendieck R."/>
            <person name="Wendt-Pienkowski E."/>
        </authorList>
    </citation>
    <scope>NUCLEOTIDE SEQUENCE [LARGE SCALE GENOMIC DNA]</scope>
    <source>
        <strain evidence="2 3">SID10258</strain>
    </source>
</reference>
<name>A0A6L9QAX2_9ACTN</name>
<protein>
    <submittedName>
        <fullName evidence="2">Uncharacterized protein</fullName>
    </submittedName>
</protein>
<evidence type="ECO:0000313" key="3">
    <source>
        <dbReference type="Proteomes" id="UP000475532"/>
    </source>
</evidence>
<evidence type="ECO:0000256" key="1">
    <source>
        <dbReference type="SAM" id="MobiDB-lite"/>
    </source>
</evidence>
<feature type="compositionally biased region" description="Basic and acidic residues" evidence="1">
    <location>
        <begin position="75"/>
        <end position="87"/>
    </location>
</feature>
<dbReference type="AlphaFoldDB" id="A0A6L9QAX2"/>
<gene>
    <name evidence="2" type="ORF">G3I70_09055</name>
</gene>
<dbReference type="EMBL" id="JAAGLI010000213">
    <property type="protein sequence ID" value="NEA22639.1"/>
    <property type="molecule type" value="Genomic_DNA"/>
</dbReference>